<evidence type="ECO:0000256" key="9">
    <source>
        <dbReference type="ARBA" id="ARBA00077167"/>
    </source>
</evidence>
<evidence type="ECO:0000256" key="7">
    <source>
        <dbReference type="ARBA" id="ARBA00053977"/>
    </source>
</evidence>
<dbReference type="InterPro" id="IPR020846">
    <property type="entry name" value="MFS_dom"/>
</dbReference>
<keyword evidence="2" id="KW-0813">Transport</keyword>
<dbReference type="AlphaFoldDB" id="A0A9P4UTF2"/>
<dbReference type="FunFam" id="1.20.1250.20:FF:000011">
    <property type="entry name" value="MFS multidrug transporter, putative"/>
    <property type="match status" value="1"/>
</dbReference>
<dbReference type="Gene3D" id="1.20.1250.20">
    <property type="entry name" value="MFS general substrate transporter like domains"/>
    <property type="match status" value="1"/>
</dbReference>
<evidence type="ECO:0000256" key="5">
    <source>
        <dbReference type="ARBA" id="ARBA00023136"/>
    </source>
</evidence>
<comment type="similarity">
    <text evidence="6">Belongs to the major facilitator superfamily. CAR1 family.</text>
</comment>
<evidence type="ECO:0000259" key="12">
    <source>
        <dbReference type="PROSITE" id="PS50850"/>
    </source>
</evidence>
<proteinExistence type="inferred from homology"/>
<feature type="compositionally biased region" description="Basic and acidic residues" evidence="10">
    <location>
        <begin position="57"/>
        <end position="70"/>
    </location>
</feature>
<feature type="transmembrane region" description="Helical" evidence="11">
    <location>
        <begin position="224"/>
        <end position="242"/>
    </location>
</feature>
<evidence type="ECO:0000256" key="8">
    <source>
        <dbReference type="ARBA" id="ARBA00069139"/>
    </source>
</evidence>
<reference evidence="13" key="1">
    <citation type="journal article" date="2020" name="Stud. Mycol.">
        <title>101 Dothideomycetes genomes: a test case for predicting lifestyles and emergence of pathogens.</title>
        <authorList>
            <person name="Haridas S."/>
            <person name="Albert R."/>
            <person name="Binder M."/>
            <person name="Bloem J."/>
            <person name="Labutti K."/>
            <person name="Salamov A."/>
            <person name="Andreopoulos B."/>
            <person name="Baker S."/>
            <person name="Barry K."/>
            <person name="Bills G."/>
            <person name="Bluhm B."/>
            <person name="Cannon C."/>
            <person name="Castanera R."/>
            <person name="Culley D."/>
            <person name="Daum C."/>
            <person name="Ezra D."/>
            <person name="Gonzalez J."/>
            <person name="Henrissat B."/>
            <person name="Kuo A."/>
            <person name="Liang C."/>
            <person name="Lipzen A."/>
            <person name="Lutzoni F."/>
            <person name="Magnuson J."/>
            <person name="Mondo S."/>
            <person name="Nolan M."/>
            <person name="Ohm R."/>
            <person name="Pangilinan J."/>
            <person name="Park H.-J."/>
            <person name="Ramirez L."/>
            <person name="Alfaro M."/>
            <person name="Sun H."/>
            <person name="Tritt A."/>
            <person name="Yoshinaga Y."/>
            <person name="Zwiers L.-H."/>
            <person name="Turgeon B."/>
            <person name="Goodwin S."/>
            <person name="Spatafora J."/>
            <person name="Crous P."/>
            <person name="Grigoriev I."/>
        </authorList>
    </citation>
    <scope>NUCLEOTIDE SEQUENCE</scope>
    <source>
        <strain evidence="13">CBS 116435</strain>
    </source>
</reference>
<feature type="transmembrane region" description="Helical" evidence="11">
    <location>
        <begin position="254"/>
        <end position="272"/>
    </location>
</feature>
<sequence length="652" mass="72739">MPLNLEDVDVLSAERDAEPDRFRSVDPSDHFPETYERVHENTRPNTRTNTRTTSHLSRADEKLEEVERLPTAHRASSYASTSSRSTVTRRPSFRPQNSAMTAKSENLEAKFMNYLERHPTAIQRMQDHRLQHYATVGSGKAASKPLPDFGGNKPYPPLLPEREEYVVEFSGHDDSRHAQNWPLKKKIRVSAVLLWGSLAATFASSIFSAASSEVMREFHIGSEVATLGTSLFVLGYAFGPIIWAPMSELYGRKLPVVIASFGFGLFQIAVAVAKDTQQIMICRFFGGLFGSCLLAITPAVFADMFDNRYRGLGIAMFGAIIMNGPFMAPFIGGFITKSYLGWRWTCYIPAFMAFACCILAVFFVEESYGPVILVSKASELRRLTRNWGIHAKQEEVEVDLKELAVKNISRPMRILFTEPIVLFVTLYMSFMYGLLYLSLTAFGIVFGEIHGFSLGVAGLPYFGMVIGVCIASLLLILTNAGYVRKLQANNNIPVPEWRMPPAMLGGICFTIGLFWFGWTGYTKSIPWIVPTLAGLFLGFGLFIVFLQGLNYIVDAYLMFSASAVAANTFMRSIFGAVFPLFARYMFDGIGINWGMTFLGCLSALFIPLPFLFYFYGKRIRSKSKIAPAPDIAAEQKRDLESGSGSDDLEKKD</sequence>
<evidence type="ECO:0000256" key="1">
    <source>
        <dbReference type="ARBA" id="ARBA00004141"/>
    </source>
</evidence>
<keyword evidence="4 11" id="KW-1133">Transmembrane helix</keyword>
<evidence type="ECO:0000256" key="6">
    <source>
        <dbReference type="ARBA" id="ARBA00038347"/>
    </source>
</evidence>
<comment type="subcellular location">
    <subcellularLocation>
        <location evidence="1">Membrane</location>
        <topology evidence="1">Multi-pass membrane protein</topology>
    </subcellularLocation>
</comment>
<organism evidence="13 14">
    <name type="scientific">Polychaeton citri CBS 116435</name>
    <dbReference type="NCBI Taxonomy" id="1314669"/>
    <lineage>
        <taxon>Eukaryota</taxon>
        <taxon>Fungi</taxon>
        <taxon>Dikarya</taxon>
        <taxon>Ascomycota</taxon>
        <taxon>Pezizomycotina</taxon>
        <taxon>Dothideomycetes</taxon>
        <taxon>Dothideomycetidae</taxon>
        <taxon>Capnodiales</taxon>
        <taxon>Capnodiaceae</taxon>
        <taxon>Polychaeton</taxon>
    </lineage>
</organism>
<evidence type="ECO:0000256" key="2">
    <source>
        <dbReference type="ARBA" id="ARBA00022448"/>
    </source>
</evidence>
<feature type="transmembrane region" description="Helical" evidence="11">
    <location>
        <begin position="420"/>
        <end position="447"/>
    </location>
</feature>
<dbReference type="Proteomes" id="UP000799441">
    <property type="component" value="Unassembled WGS sequence"/>
</dbReference>
<feature type="domain" description="Major facilitator superfamily (MFS) profile" evidence="12">
    <location>
        <begin position="189"/>
        <end position="619"/>
    </location>
</feature>
<dbReference type="OrthoDB" id="9986881at2759"/>
<comment type="caution">
    <text evidence="13">The sequence shown here is derived from an EMBL/GenBank/DDBJ whole genome shotgun (WGS) entry which is preliminary data.</text>
</comment>
<dbReference type="EMBL" id="MU003773">
    <property type="protein sequence ID" value="KAF2724035.1"/>
    <property type="molecule type" value="Genomic_DNA"/>
</dbReference>
<feature type="transmembrane region" description="Helical" evidence="11">
    <location>
        <begin position="502"/>
        <end position="521"/>
    </location>
</feature>
<evidence type="ECO:0000256" key="4">
    <source>
        <dbReference type="ARBA" id="ARBA00022989"/>
    </source>
</evidence>
<keyword evidence="5 11" id="KW-0472">Membrane</keyword>
<keyword evidence="14" id="KW-1185">Reference proteome</keyword>
<evidence type="ECO:0000256" key="10">
    <source>
        <dbReference type="SAM" id="MobiDB-lite"/>
    </source>
</evidence>
<dbReference type="PROSITE" id="PS50850">
    <property type="entry name" value="MFS"/>
    <property type="match status" value="1"/>
</dbReference>
<dbReference type="Pfam" id="PF07690">
    <property type="entry name" value="MFS_1"/>
    <property type="match status" value="1"/>
</dbReference>
<feature type="transmembrane region" description="Helical" evidence="11">
    <location>
        <begin position="556"/>
        <end position="581"/>
    </location>
</feature>
<evidence type="ECO:0000313" key="14">
    <source>
        <dbReference type="Proteomes" id="UP000799441"/>
    </source>
</evidence>
<feature type="transmembrane region" description="Helical" evidence="11">
    <location>
        <begin position="192"/>
        <end position="212"/>
    </location>
</feature>
<evidence type="ECO:0000256" key="11">
    <source>
        <dbReference type="SAM" id="Phobius"/>
    </source>
</evidence>
<dbReference type="PANTHER" id="PTHR23502:SF31">
    <property type="entry name" value="POLYAMINE TRANSPORTER 1"/>
    <property type="match status" value="1"/>
</dbReference>
<keyword evidence="3 11" id="KW-0812">Transmembrane</keyword>
<dbReference type="CDD" id="cd17323">
    <property type="entry name" value="MFS_Tpo1_MDR_like"/>
    <property type="match status" value="1"/>
</dbReference>
<dbReference type="InterPro" id="IPR036259">
    <property type="entry name" value="MFS_trans_sf"/>
</dbReference>
<gene>
    <name evidence="13" type="ORF">K431DRAFT_282301</name>
</gene>
<feature type="transmembrane region" description="Helical" evidence="11">
    <location>
        <begin position="527"/>
        <end position="549"/>
    </location>
</feature>
<feature type="transmembrane region" description="Helical" evidence="11">
    <location>
        <begin position="593"/>
        <end position="615"/>
    </location>
</feature>
<name>A0A9P4UTF2_9PEZI</name>
<feature type="compositionally biased region" description="Low complexity" evidence="10">
    <location>
        <begin position="72"/>
        <end position="90"/>
    </location>
</feature>
<dbReference type="GO" id="GO:0022857">
    <property type="term" value="F:transmembrane transporter activity"/>
    <property type="evidence" value="ECO:0007669"/>
    <property type="project" value="InterPro"/>
</dbReference>
<accession>A0A9P4UTF2</accession>
<dbReference type="PANTHER" id="PTHR23502">
    <property type="entry name" value="MAJOR FACILITATOR SUPERFAMILY"/>
    <property type="match status" value="1"/>
</dbReference>
<dbReference type="InterPro" id="IPR011701">
    <property type="entry name" value="MFS"/>
</dbReference>
<dbReference type="SUPFAM" id="SSF103473">
    <property type="entry name" value="MFS general substrate transporter"/>
    <property type="match status" value="1"/>
</dbReference>
<feature type="transmembrane region" description="Helical" evidence="11">
    <location>
        <begin position="314"/>
        <end position="335"/>
    </location>
</feature>
<comment type="function">
    <text evidence="7">MFS transporter; part of the gene cluster that mediates the biosynthesis of cercosporin, a light-activated, non-host-selective toxin. The perylenequinone chromophore of cercosporin absorbs light energy to attain an electronically-activated triplet state and produces active oxygen species such as the hydroxyl radical, superoxide, hydrogen peroxide or singlet oxygen upon reaction with oxygen molecules. These reactive oxygen species cause damage to various cellular components including lipids, proteins and nucleic acids. Responsible for secretion and accumulation of cercosporin, but does not play any roles in self-protection against the toxicity of cercosporin.</text>
</comment>
<protein>
    <recommendedName>
        <fullName evidence="8">Cercosporin MFS transporter CTB4</fullName>
    </recommendedName>
    <alternativeName>
        <fullName evidence="9">Cercosporin toxin biosynthesis cluster protein 4</fullName>
    </alternativeName>
</protein>
<feature type="compositionally biased region" description="Polar residues" evidence="10">
    <location>
        <begin position="94"/>
        <end position="104"/>
    </location>
</feature>
<feature type="transmembrane region" description="Helical" evidence="11">
    <location>
        <begin position="284"/>
        <end position="302"/>
    </location>
</feature>
<feature type="transmembrane region" description="Helical" evidence="11">
    <location>
        <begin position="459"/>
        <end position="482"/>
    </location>
</feature>
<evidence type="ECO:0000256" key="3">
    <source>
        <dbReference type="ARBA" id="ARBA00022692"/>
    </source>
</evidence>
<feature type="region of interest" description="Disordered" evidence="10">
    <location>
        <begin position="631"/>
        <end position="652"/>
    </location>
</feature>
<feature type="compositionally biased region" description="Basic and acidic residues" evidence="10">
    <location>
        <begin position="12"/>
        <end position="42"/>
    </location>
</feature>
<feature type="compositionally biased region" description="Low complexity" evidence="10">
    <location>
        <begin position="43"/>
        <end position="53"/>
    </location>
</feature>
<evidence type="ECO:0000313" key="13">
    <source>
        <dbReference type="EMBL" id="KAF2724035.1"/>
    </source>
</evidence>
<feature type="region of interest" description="Disordered" evidence="10">
    <location>
        <begin position="1"/>
        <end position="104"/>
    </location>
</feature>
<dbReference type="GO" id="GO:0005886">
    <property type="term" value="C:plasma membrane"/>
    <property type="evidence" value="ECO:0007669"/>
    <property type="project" value="TreeGrafter"/>
</dbReference>